<evidence type="ECO:0000256" key="1">
    <source>
        <dbReference type="ARBA" id="ARBA00004141"/>
    </source>
</evidence>
<feature type="region of interest" description="Disordered" evidence="7">
    <location>
        <begin position="1"/>
        <end position="28"/>
    </location>
</feature>
<keyword evidence="5 8" id="KW-1133">Transmembrane helix</keyword>
<proteinExistence type="inferred from homology"/>
<dbReference type="Proteomes" id="UP001174694">
    <property type="component" value="Unassembled WGS sequence"/>
</dbReference>
<evidence type="ECO:0000256" key="4">
    <source>
        <dbReference type="ARBA" id="ARBA00022692"/>
    </source>
</evidence>
<dbReference type="Pfam" id="PF07690">
    <property type="entry name" value="MFS_1"/>
    <property type="match status" value="1"/>
</dbReference>
<dbReference type="AlphaFoldDB" id="A0AA38RPZ7"/>
<feature type="transmembrane region" description="Helical" evidence="8">
    <location>
        <begin position="376"/>
        <end position="397"/>
    </location>
</feature>
<feature type="transmembrane region" description="Helical" evidence="8">
    <location>
        <begin position="437"/>
        <end position="460"/>
    </location>
</feature>
<feature type="transmembrane region" description="Helical" evidence="8">
    <location>
        <begin position="309"/>
        <end position="329"/>
    </location>
</feature>
<feature type="transmembrane region" description="Helical" evidence="8">
    <location>
        <begin position="36"/>
        <end position="56"/>
    </location>
</feature>
<dbReference type="PROSITE" id="PS50850">
    <property type="entry name" value="MFS"/>
    <property type="match status" value="1"/>
</dbReference>
<feature type="transmembrane region" description="Helical" evidence="8">
    <location>
        <begin position="511"/>
        <end position="531"/>
    </location>
</feature>
<evidence type="ECO:0000259" key="9">
    <source>
        <dbReference type="PROSITE" id="PS50850"/>
    </source>
</evidence>
<dbReference type="PANTHER" id="PTHR23501:SF193">
    <property type="entry name" value="MULTIDRUG TRANSPORTER, PUTATIVE (AFU_ORTHOLOGUE AFUA_8G00940)-RELATED"/>
    <property type="match status" value="1"/>
</dbReference>
<dbReference type="PANTHER" id="PTHR23501">
    <property type="entry name" value="MAJOR FACILITATOR SUPERFAMILY"/>
    <property type="match status" value="1"/>
</dbReference>
<feature type="transmembrane region" description="Helical" evidence="8">
    <location>
        <begin position="239"/>
        <end position="260"/>
    </location>
</feature>
<feature type="transmembrane region" description="Helical" evidence="8">
    <location>
        <begin position="272"/>
        <end position="289"/>
    </location>
</feature>
<feature type="domain" description="Major facilitator superfamily (MFS) profile" evidence="9">
    <location>
        <begin position="45"/>
        <end position="534"/>
    </location>
</feature>
<evidence type="ECO:0000256" key="6">
    <source>
        <dbReference type="ARBA" id="ARBA00023136"/>
    </source>
</evidence>
<dbReference type="InterPro" id="IPR020846">
    <property type="entry name" value="MFS_dom"/>
</dbReference>
<organism evidence="10 11">
    <name type="scientific">Pleurostoma richardsiae</name>
    <dbReference type="NCBI Taxonomy" id="41990"/>
    <lineage>
        <taxon>Eukaryota</taxon>
        <taxon>Fungi</taxon>
        <taxon>Dikarya</taxon>
        <taxon>Ascomycota</taxon>
        <taxon>Pezizomycotina</taxon>
        <taxon>Sordariomycetes</taxon>
        <taxon>Sordariomycetidae</taxon>
        <taxon>Calosphaeriales</taxon>
        <taxon>Pleurostomataceae</taxon>
        <taxon>Pleurostoma</taxon>
    </lineage>
</organism>
<keyword evidence="11" id="KW-1185">Reference proteome</keyword>
<dbReference type="Gene3D" id="1.20.1250.20">
    <property type="entry name" value="MFS general substrate transporter like domains"/>
    <property type="match status" value="1"/>
</dbReference>
<dbReference type="Gene3D" id="1.20.1720.10">
    <property type="entry name" value="Multidrug resistance protein D"/>
    <property type="match status" value="1"/>
</dbReference>
<dbReference type="GO" id="GO:0022857">
    <property type="term" value="F:transmembrane transporter activity"/>
    <property type="evidence" value="ECO:0007669"/>
    <property type="project" value="InterPro"/>
</dbReference>
<dbReference type="InterPro" id="IPR036259">
    <property type="entry name" value="MFS_trans_sf"/>
</dbReference>
<comment type="caution">
    <text evidence="10">The sequence shown here is derived from an EMBL/GenBank/DDBJ whole genome shotgun (WGS) entry which is preliminary data.</text>
</comment>
<keyword evidence="4 8" id="KW-0812">Transmembrane</keyword>
<keyword evidence="3" id="KW-0813">Transport</keyword>
<evidence type="ECO:0000256" key="3">
    <source>
        <dbReference type="ARBA" id="ARBA00022448"/>
    </source>
</evidence>
<accession>A0AA38RPZ7</accession>
<dbReference type="CDD" id="cd17502">
    <property type="entry name" value="MFS_Azr1_MDR_like"/>
    <property type="match status" value="1"/>
</dbReference>
<dbReference type="InterPro" id="IPR011701">
    <property type="entry name" value="MFS"/>
</dbReference>
<dbReference type="EMBL" id="JANBVO010000013">
    <property type="protein sequence ID" value="KAJ9148365.1"/>
    <property type="molecule type" value="Genomic_DNA"/>
</dbReference>
<dbReference type="GO" id="GO:0005886">
    <property type="term" value="C:plasma membrane"/>
    <property type="evidence" value="ECO:0007669"/>
    <property type="project" value="TreeGrafter"/>
</dbReference>
<protein>
    <submittedName>
        <fullName evidence="10">MFS general substrate transporter</fullName>
    </submittedName>
</protein>
<evidence type="ECO:0000256" key="5">
    <source>
        <dbReference type="ARBA" id="ARBA00022989"/>
    </source>
</evidence>
<comment type="subcellular location">
    <subcellularLocation>
        <location evidence="1">Membrane</location>
        <topology evidence="1">Multi-pass membrane protein</topology>
    </subcellularLocation>
</comment>
<evidence type="ECO:0000256" key="7">
    <source>
        <dbReference type="SAM" id="MobiDB-lite"/>
    </source>
</evidence>
<feature type="transmembrane region" description="Helical" evidence="8">
    <location>
        <begin position="403"/>
        <end position="425"/>
    </location>
</feature>
<reference evidence="10" key="1">
    <citation type="submission" date="2022-07" db="EMBL/GenBank/DDBJ databases">
        <title>Fungi with potential for degradation of polypropylene.</title>
        <authorList>
            <person name="Gostincar C."/>
        </authorList>
    </citation>
    <scope>NUCLEOTIDE SEQUENCE</scope>
    <source>
        <strain evidence="10">EXF-13308</strain>
    </source>
</reference>
<dbReference type="SUPFAM" id="SSF103473">
    <property type="entry name" value="MFS general substrate transporter"/>
    <property type="match status" value="2"/>
</dbReference>
<name>A0AA38RPZ7_9PEZI</name>
<feature type="transmembrane region" description="Helical" evidence="8">
    <location>
        <begin position="200"/>
        <end position="219"/>
    </location>
</feature>
<feature type="transmembrane region" description="Helical" evidence="8">
    <location>
        <begin position="168"/>
        <end position="188"/>
    </location>
</feature>
<dbReference type="FunFam" id="1.20.1720.10:FF:000012">
    <property type="entry name" value="MFS toxin efflux pump (AflT)"/>
    <property type="match status" value="1"/>
</dbReference>
<keyword evidence="6 8" id="KW-0472">Membrane</keyword>
<comment type="similarity">
    <text evidence="2">Belongs to the major facilitator superfamily. TCR/Tet family.</text>
</comment>
<sequence>MSSAEETKAPESPNNLEHKDGFGQDGHSATPDKQEYIGGIRLVLVLSALTLVYFLIMLDNTILATAIPYITDEFHSLLDVGWYGSAYQLACAALQPMTGKIYTRLSSKWFFLGCLVLFEVGSVICGAAHSSKMLIVGRAVAGMGGSGLLNGALIILNSCVPPAKQPALMGILMGIGQLGIAAGPLIGGAFTEYVTWRWCFYINLPIGGVVAAALIFIYVPDHLEKPSLHSVFDNAIMSFDLPGFVLFAPAAIMFFLALQYGGNQYTWHSSQVIGLFVGAGLTFILWLVWDWYAGETAMVPMSMMRKRVVWISCICGTFLAGTIFVTAYYLPLYFQAVLAHSPFKSGVDVLANIVAQMVFGVISGGMIQKLGYCTPFMIAGSVLNAVGCGLLGLLLVHTPTGQWVGYQILFGAGRGLATAVPFLAVQNSLPKDQIPAAMSILVFLQNFSAAVMIVLSQTIFTNSLVELIPHYAPGVDASLVIAAGSTRIRDVVPAASLGGVLLAYAKSLDRVWYFCAGIATPSFFFAFFMGWDDIREKKPQDAEGTEDHVQSA</sequence>
<evidence type="ECO:0000313" key="10">
    <source>
        <dbReference type="EMBL" id="KAJ9148365.1"/>
    </source>
</evidence>
<dbReference type="FunFam" id="1.20.1250.20:FF:000196">
    <property type="entry name" value="MFS toxin efflux pump (AflT)"/>
    <property type="match status" value="1"/>
</dbReference>
<feature type="transmembrane region" description="Helical" evidence="8">
    <location>
        <begin position="135"/>
        <end position="156"/>
    </location>
</feature>
<evidence type="ECO:0000256" key="2">
    <source>
        <dbReference type="ARBA" id="ARBA00007520"/>
    </source>
</evidence>
<evidence type="ECO:0000256" key="8">
    <source>
        <dbReference type="SAM" id="Phobius"/>
    </source>
</evidence>
<gene>
    <name evidence="10" type="ORF">NKR23_g5214</name>
</gene>
<feature type="transmembrane region" description="Helical" evidence="8">
    <location>
        <begin position="109"/>
        <end position="129"/>
    </location>
</feature>
<evidence type="ECO:0000313" key="11">
    <source>
        <dbReference type="Proteomes" id="UP001174694"/>
    </source>
</evidence>